<dbReference type="Pfam" id="PF23241">
    <property type="entry name" value="HAT_PRP39_C"/>
    <property type="match status" value="1"/>
</dbReference>
<comment type="caution">
    <text evidence="7">The sequence shown here is derived from an EMBL/GenBank/DDBJ whole genome shotgun (WGS) entry which is preliminary data.</text>
</comment>
<dbReference type="InterPro" id="IPR011990">
    <property type="entry name" value="TPR-like_helical_dom_sf"/>
</dbReference>
<evidence type="ECO:0000313" key="7">
    <source>
        <dbReference type="EMBL" id="PRT55475.1"/>
    </source>
</evidence>
<dbReference type="Pfam" id="PF23240">
    <property type="entry name" value="HAT_PRP39_N"/>
    <property type="match status" value="1"/>
</dbReference>
<dbReference type="RefSeq" id="XP_024665420.1">
    <property type="nucleotide sequence ID" value="XM_024809652.1"/>
</dbReference>
<dbReference type="GO" id="GO:0000395">
    <property type="term" value="P:mRNA 5'-splice site recognition"/>
    <property type="evidence" value="ECO:0007669"/>
    <property type="project" value="TreeGrafter"/>
</dbReference>
<evidence type="ECO:0000256" key="5">
    <source>
        <dbReference type="ARBA" id="ARBA00023242"/>
    </source>
</evidence>
<name>A0A2T0FKH1_9ASCO</name>
<dbReference type="GO" id="GO:0005685">
    <property type="term" value="C:U1 snRNP"/>
    <property type="evidence" value="ECO:0007669"/>
    <property type="project" value="TreeGrafter"/>
</dbReference>
<dbReference type="Gene3D" id="1.25.40.10">
    <property type="entry name" value="Tetratricopeptide repeat domain"/>
    <property type="match status" value="2"/>
</dbReference>
<keyword evidence="2" id="KW-0507">mRNA processing</keyword>
<reference evidence="7 8" key="1">
    <citation type="submission" date="2017-04" db="EMBL/GenBank/DDBJ databases">
        <title>Genome sequencing of [Candida] sorbophila.</title>
        <authorList>
            <person name="Ahn J.O."/>
        </authorList>
    </citation>
    <scope>NUCLEOTIDE SEQUENCE [LARGE SCALE GENOMIC DNA]</scope>
    <source>
        <strain evidence="7 8">DS02</strain>
    </source>
</reference>
<sequence>MDKLESLQAEVESDPSEANFEALLTTYPLLFGYWIKYLEKFPGEILWKRALDQCPSIELWTAFLDREMASLEDCKLAADSVGLFFQSHPIWDRYLAKLQGVERAKVLSYLITLPLYEYSKYSQLAIESQNEYPGEFGDIAEILKQTSQLVNDKWAFESQLSRHYFHVIDLEESEKKVWDEYLDYQESLGNHAQTAALYERCLVPCALYKGFWMRYIRWLSAAMPDKVDSAFERGQLYLDPTELEQWAIERARYRQGLGFPGAQEILAPFTSRTVQEVQRQLADQAAGSVSTVKRQSLQSLRDNGDLVAFFNADIAQNGCAEARALVKAEPLV</sequence>
<evidence type="ECO:0000256" key="1">
    <source>
        <dbReference type="ARBA" id="ARBA00004123"/>
    </source>
</evidence>
<dbReference type="GeneID" id="36516843"/>
<dbReference type="AlphaFoldDB" id="A0A2T0FKH1"/>
<dbReference type="SMART" id="SM00386">
    <property type="entry name" value="HAT"/>
    <property type="match status" value="2"/>
</dbReference>
<dbReference type="STRING" id="45607.A0A2T0FKH1"/>
<dbReference type="InterPro" id="IPR059164">
    <property type="entry name" value="HAT_PRP39_C"/>
</dbReference>
<dbReference type="PANTHER" id="PTHR17204:SF5">
    <property type="entry name" value="PRE-MRNA-PROCESSING FACTOR 39"/>
    <property type="match status" value="1"/>
</dbReference>
<evidence type="ECO:0000313" key="8">
    <source>
        <dbReference type="Proteomes" id="UP000238350"/>
    </source>
</evidence>
<comment type="subcellular location">
    <subcellularLocation>
        <location evidence="1">Nucleus</location>
    </subcellularLocation>
</comment>
<dbReference type="OrthoDB" id="4095917at2759"/>
<accession>A0A2T0FKH1</accession>
<keyword evidence="3" id="KW-0677">Repeat</keyword>
<organism evidence="7 8">
    <name type="scientific">Wickerhamiella sorbophila</name>
    <dbReference type="NCBI Taxonomy" id="45607"/>
    <lineage>
        <taxon>Eukaryota</taxon>
        <taxon>Fungi</taxon>
        <taxon>Dikarya</taxon>
        <taxon>Ascomycota</taxon>
        <taxon>Saccharomycotina</taxon>
        <taxon>Dipodascomycetes</taxon>
        <taxon>Dipodascales</taxon>
        <taxon>Trichomonascaceae</taxon>
        <taxon>Wickerhamiella</taxon>
    </lineage>
</organism>
<dbReference type="Proteomes" id="UP000238350">
    <property type="component" value="Unassembled WGS sequence"/>
</dbReference>
<keyword evidence="8" id="KW-1185">Reference proteome</keyword>
<proteinExistence type="inferred from homology"/>
<evidence type="ECO:0000256" key="3">
    <source>
        <dbReference type="ARBA" id="ARBA00022737"/>
    </source>
</evidence>
<comment type="similarity">
    <text evidence="6">Belongs to the PRP39 family.</text>
</comment>
<dbReference type="SUPFAM" id="SSF48452">
    <property type="entry name" value="TPR-like"/>
    <property type="match status" value="1"/>
</dbReference>
<dbReference type="PANTHER" id="PTHR17204">
    <property type="entry name" value="PRE-MRNA PROCESSING PROTEIN PRP39-RELATED"/>
    <property type="match status" value="1"/>
</dbReference>
<protein>
    <submittedName>
        <fullName evidence="7">Pre-mRNA-processing factor 39</fullName>
    </submittedName>
</protein>
<dbReference type="GO" id="GO:0000243">
    <property type="term" value="C:commitment complex"/>
    <property type="evidence" value="ECO:0007669"/>
    <property type="project" value="TreeGrafter"/>
</dbReference>
<keyword evidence="4" id="KW-0508">mRNA splicing</keyword>
<keyword evidence="5" id="KW-0539">Nucleus</keyword>
<dbReference type="InterPro" id="IPR003107">
    <property type="entry name" value="HAT"/>
</dbReference>
<evidence type="ECO:0000256" key="6">
    <source>
        <dbReference type="ARBA" id="ARBA00038019"/>
    </source>
</evidence>
<gene>
    <name evidence="7" type="ORF">B9G98_03095</name>
</gene>
<dbReference type="GO" id="GO:0071004">
    <property type="term" value="C:U2-type prespliceosome"/>
    <property type="evidence" value="ECO:0007669"/>
    <property type="project" value="TreeGrafter"/>
</dbReference>
<evidence type="ECO:0000256" key="4">
    <source>
        <dbReference type="ARBA" id="ARBA00023187"/>
    </source>
</evidence>
<evidence type="ECO:0000256" key="2">
    <source>
        <dbReference type="ARBA" id="ARBA00022664"/>
    </source>
</evidence>
<dbReference type="EMBL" id="NDIQ01000021">
    <property type="protein sequence ID" value="PRT55475.1"/>
    <property type="molecule type" value="Genomic_DNA"/>
</dbReference>
<dbReference type="GO" id="GO:0030627">
    <property type="term" value="F:pre-mRNA 5'-splice site binding"/>
    <property type="evidence" value="ECO:0007669"/>
    <property type="project" value="TreeGrafter"/>
</dbReference>